<reference evidence="2" key="1">
    <citation type="journal article" date="2010" name="Nat. Biotechnol.">
        <title>Draft genome sequence of the oilseed species Ricinus communis.</title>
        <authorList>
            <person name="Chan A.P."/>
            <person name="Crabtree J."/>
            <person name="Zhao Q."/>
            <person name="Lorenzi H."/>
            <person name="Orvis J."/>
            <person name="Puiu D."/>
            <person name="Melake-Berhan A."/>
            <person name="Jones K.M."/>
            <person name="Redman J."/>
            <person name="Chen G."/>
            <person name="Cahoon E.B."/>
            <person name="Gedil M."/>
            <person name="Stanke M."/>
            <person name="Haas B.J."/>
            <person name="Wortman J.R."/>
            <person name="Fraser-Liggett C.M."/>
            <person name="Ravel J."/>
            <person name="Rabinowicz P.D."/>
        </authorList>
    </citation>
    <scope>NUCLEOTIDE SEQUENCE [LARGE SCALE GENOMIC DNA]</scope>
    <source>
        <strain evidence="2">cv. Hale</strain>
    </source>
</reference>
<proteinExistence type="predicted"/>
<sequence length="80" mass="9245">MALRGRGRDCRSDITKRELQIYWQLLTDPCFDSRVKIYFDIDMDGRINETDIKRTILQSCSTNKVSLNTRASTGICCLSH</sequence>
<dbReference type="Gene3D" id="1.10.238.10">
    <property type="entry name" value="EF-hand"/>
    <property type="match status" value="1"/>
</dbReference>
<evidence type="ECO:0000313" key="2">
    <source>
        <dbReference type="Proteomes" id="UP000008311"/>
    </source>
</evidence>
<gene>
    <name evidence="1" type="ORF">RCOM_0159320</name>
</gene>
<evidence type="ECO:0008006" key="3">
    <source>
        <dbReference type="Google" id="ProtNLM"/>
    </source>
</evidence>
<accession>B9T7D0</accession>
<evidence type="ECO:0000313" key="1">
    <source>
        <dbReference type="EMBL" id="EEF28232.1"/>
    </source>
</evidence>
<keyword evidence="2" id="KW-1185">Reference proteome</keyword>
<protein>
    <recommendedName>
        <fullName evidence="3">EF-hand domain-containing protein</fullName>
    </recommendedName>
</protein>
<dbReference type="PROSITE" id="PS00018">
    <property type="entry name" value="EF_HAND_1"/>
    <property type="match status" value="1"/>
</dbReference>
<dbReference type="InterPro" id="IPR018247">
    <property type="entry name" value="EF_Hand_1_Ca_BS"/>
</dbReference>
<dbReference type="Proteomes" id="UP000008311">
    <property type="component" value="Unassembled WGS sequence"/>
</dbReference>
<dbReference type="InParanoid" id="B9T7D0"/>
<organism evidence="1 2">
    <name type="scientific">Ricinus communis</name>
    <name type="common">Castor bean</name>
    <dbReference type="NCBI Taxonomy" id="3988"/>
    <lineage>
        <taxon>Eukaryota</taxon>
        <taxon>Viridiplantae</taxon>
        <taxon>Streptophyta</taxon>
        <taxon>Embryophyta</taxon>
        <taxon>Tracheophyta</taxon>
        <taxon>Spermatophyta</taxon>
        <taxon>Magnoliopsida</taxon>
        <taxon>eudicotyledons</taxon>
        <taxon>Gunneridae</taxon>
        <taxon>Pentapetalae</taxon>
        <taxon>rosids</taxon>
        <taxon>fabids</taxon>
        <taxon>Malpighiales</taxon>
        <taxon>Euphorbiaceae</taxon>
        <taxon>Acalyphoideae</taxon>
        <taxon>Acalypheae</taxon>
        <taxon>Ricinus</taxon>
    </lineage>
</organism>
<dbReference type="EMBL" id="EQ974734">
    <property type="protein sequence ID" value="EEF28232.1"/>
    <property type="molecule type" value="Genomic_DNA"/>
</dbReference>
<dbReference type="AlphaFoldDB" id="B9T7D0"/>
<name>B9T7D0_RICCO</name>
<dbReference type="STRING" id="3988.B9T7D0"/>